<dbReference type="GO" id="GO:0033818">
    <property type="term" value="F:beta-ketoacyl-acyl-carrier-protein synthase III activity"/>
    <property type="evidence" value="ECO:0007669"/>
    <property type="project" value="UniProtKB-UniRule"/>
</dbReference>
<feature type="active site" evidence="14">
    <location>
        <position position="112"/>
    </location>
</feature>
<evidence type="ECO:0000256" key="14">
    <source>
        <dbReference type="HAMAP-Rule" id="MF_01815"/>
    </source>
</evidence>
<evidence type="ECO:0000256" key="9">
    <source>
        <dbReference type="ARBA" id="ARBA00023315"/>
    </source>
</evidence>
<dbReference type="AlphaFoldDB" id="W6N904"/>
<evidence type="ECO:0000256" key="1">
    <source>
        <dbReference type="ARBA" id="ARBA00005194"/>
    </source>
</evidence>
<evidence type="ECO:0000313" key="17">
    <source>
        <dbReference type="EMBL" id="CDL91964.1"/>
    </source>
</evidence>
<keyword evidence="8 14" id="KW-0275">Fatty acid biosynthesis</keyword>
<dbReference type="InterPro" id="IPR016039">
    <property type="entry name" value="Thiolase-like"/>
</dbReference>
<protein>
    <recommendedName>
        <fullName evidence="14">Beta-ketoacyl-[acyl-carrier-protein] synthase III</fullName>
        <shortName evidence="14">Beta-ketoacyl-ACP synthase III</shortName>
        <shortName evidence="14">KAS III</shortName>
        <ecNumber evidence="14">2.3.1.180</ecNumber>
    </recommendedName>
    <alternativeName>
        <fullName evidence="14">3-oxoacyl-[acyl-carrier-protein] synthase 3</fullName>
    </alternativeName>
    <alternativeName>
        <fullName evidence="14">3-oxoacyl-[acyl-carrier-protein] synthase III</fullName>
    </alternativeName>
</protein>
<comment type="catalytic activity">
    <reaction evidence="11">
        <text>(2S)-2-methylbutanoyl-CoA + malonyl-[ACP] + H(+) = (4S)-4-methyl-3-oxohexanoyl-[ACP] + CO2 + CoA</text>
        <dbReference type="Rhea" id="RHEA:42276"/>
        <dbReference type="Rhea" id="RHEA-COMP:9623"/>
        <dbReference type="Rhea" id="RHEA-COMP:17148"/>
        <dbReference type="ChEBI" id="CHEBI:15378"/>
        <dbReference type="ChEBI" id="CHEBI:16526"/>
        <dbReference type="ChEBI" id="CHEBI:57287"/>
        <dbReference type="ChEBI" id="CHEBI:78449"/>
        <dbReference type="ChEBI" id="CHEBI:88166"/>
        <dbReference type="ChEBI" id="CHEBI:167462"/>
        <dbReference type="EC" id="2.3.1.300"/>
    </reaction>
    <physiologicalReaction direction="left-to-right" evidence="11">
        <dbReference type="Rhea" id="RHEA:42277"/>
    </physiologicalReaction>
</comment>
<comment type="catalytic activity">
    <reaction evidence="13">
        <text>3-methylbutanoyl-CoA + malonyl-[ACP] + H(+) = 5-methyl-3-oxohexanoyl-[ACP] + CO2 + CoA</text>
        <dbReference type="Rhea" id="RHEA:42272"/>
        <dbReference type="Rhea" id="RHEA-COMP:9623"/>
        <dbReference type="Rhea" id="RHEA-COMP:9941"/>
        <dbReference type="ChEBI" id="CHEBI:15378"/>
        <dbReference type="ChEBI" id="CHEBI:16526"/>
        <dbReference type="ChEBI" id="CHEBI:57287"/>
        <dbReference type="ChEBI" id="CHEBI:57345"/>
        <dbReference type="ChEBI" id="CHEBI:78449"/>
        <dbReference type="ChEBI" id="CHEBI:78822"/>
        <dbReference type="EC" id="2.3.1.300"/>
    </reaction>
    <physiologicalReaction direction="left-to-right" evidence="13">
        <dbReference type="Rhea" id="RHEA:42273"/>
    </physiologicalReaction>
</comment>
<keyword evidence="4 14" id="KW-0444">Lipid biosynthesis</keyword>
<dbReference type="GO" id="GO:0006633">
    <property type="term" value="P:fatty acid biosynthetic process"/>
    <property type="evidence" value="ECO:0007669"/>
    <property type="project" value="UniProtKB-UniRule"/>
</dbReference>
<comment type="caution">
    <text evidence="17">The sequence shown here is derived from an EMBL/GenBank/DDBJ whole genome shotgun (WGS) entry which is preliminary data.</text>
</comment>
<dbReference type="GO" id="GO:0004315">
    <property type="term" value="F:3-oxoacyl-[acyl-carrier-protein] synthase activity"/>
    <property type="evidence" value="ECO:0007669"/>
    <property type="project" value="InterPro"/>
</dbReference>
<keyword evidence="6 14" id="KW-0276">Fatty acid metabolism</keyword>
<evidence type="ECO:0000256" key="12">
    <source>
        <dbReference type="ARBA" id="ARBA00052467"/>
    </source>
</evidence>
<evidence type="ECO:0000256" key="6">
    <source>
        <dbReference type="ARBA" id="ARBA00022832"/>
    </source>
</evidence>
<dbReference type="Pfam" id="PF08541">
    <property type="entry name" value="ACP_syn_III_C"/>
    <property type="match status" value="1"/>
</dbReference>
<dbReference type="NCBIfam" id="TIGR00747">
    <property type="entry name" value="fabH"/>
    <property type="match status" value="1"/>
</dbReference>
<dbReference type="GO" id="GO:0005737">
    <property type="term" value="C:cytoplasm"/>
    <property type="evidence" value="ECO:0007669"/>
    <property type="project" value="UniProtKB-SubCell"/>
</dbReference>
<evidence type="ECO:0000259" key="15">
    <source>
        <dbReference type="Pfam" id="PF08541"/>
    </source>
</evidence>
<dbReference type="OrthoDB" id="9815506at2"/>
<feature type="active site" evidence="14">
    <location>
        <position position="281"/>
    </location>
</feature>
<evidence type="ECO:0000256" key="8">
    <source>
        <dbReference type="ARBA" id="ARBA00023160"/>
    </source>
</evidence>
<accession>W6N904</accession>
<dbReference type="UniPathway" id="UPA00094"/>
<evidence type="ECO:0000256" key="5">
    <source>
        <dbReference type="ARBA" id="ARBA00022679"/>
    </source>
</evidence>
<keyword evidence="7 14" id="KW-0443">Lipid metabolism</keyword>
<feature type="active site" evidence="14">
    <location>
        <position position="251"/>
    </location>
</feature>
<dbReference type="HAMAP" id="MF_01815">
    <property type="entry name" value="FabH"/>
    <property type="match status" value="1"/>
</dbReference>
<feature type="domain" description="Beta-ketoacyl-[acyl-carrier-protein] synthase III N-terminal" evidence="16">
    <location>
        <begin position="106"/>
        <end position="183"/>
    </location>
</feature>
<keyword evidence="18" id="KW-1185">Reference proteome</keyword>
<comment type="similarity">
    <text evidence="2 14">Belongs to the thiolase-like superfamily. FabH family.</text>
</comment>
<evidence type="ECO:0000256" key="10">
    <source>
        <dbReference type="ARBA" id="ARBA00051096"/>
    </source>
</evidence>
<gene>
    <name evidence="14" type="primary">fabH</name>
    <name evidence="17" type="ORF">CTDIVETGP_2034</name>
</gene>
<proteinExistence type="inferred from homology"/>
<dbReference type="SUPFAM" id="SSF53901">
    <property type="entry name" value="Thiolase-like"/>
    <property type="match status" value="1"/>
</dbReference>
<name>W6N904_CLOTY</name>
<feature type="region of interest" description="ACP-binding" evidence="14">
    <location>
        <begin position="252"/>
        <end position="256"/>
    </location>
</feature>
<comment type="catalytic activity">
    <reaction evidence="12">
        <text>2-methylpropanoyl-CoA + malonyl-[ACP] + H(+) = 4-methyl-3-oxopentanoyl-[ACP] + CO2 + CoA</text>
        <dbReference type="Rhea" id="RHEA:42268"/>
        <dbReference type="Rhea" id="RHEA-COMP:9623"/>
        <dbReference type="Rhea" id="RHEA-COMP:9940"/>
        <dbReference type="ChEBI" id="CHEBI:15378"/>
        <dbReference type="ChEBI" id="CHEBI:16526"/>
        <dbReference type="ChEBI" id="CHEBI:57287"/>
        <dbReference type="ChEBI" id="CHEBI:57338"/>
        <dbReference type="ChEBI" id="CHEBI:78449"/>
        <dbReference type="ChEBI" id="CHEBI:78820"/>
        <dbReference type="EC" id="2.3.1.300"/>
    </reaction>
    <physiologicalReaction direction="left-to-right" evidence="12">
        <dbReference type="Rhea" id="RHEA:42269"/>
    </physiologicalReaction>
</comment>
<organism evidence="17 18">
    <name type="scientific">Clostridium tyrobutyricum DIVETGP</name>
    <dbReference type="NCBI Taxonomy" id="1408889"/>
    <lineage>
        <taxon>Bacteria</taxon>
        <taxon>Bacillati</taxon>
        <taxon>Bacillota</taxon>
        <taxon>Clostridia</taxon>
        <taxon>Eubacteriales</taxon>
        <taxon>Clostridiaceae</taxon>
        <taxon>Clostridium</taxon>
    </lineage>
</organism>
<dbReference type="RefSeq" id="WP_017751432.1">
    <property type="nucleotide sequence ID" value="NZ_CBXI010000037.1"/>
</dbReference>
<evidence type="ECO:0000256" key="7">
    <source>
        <dbReference type="ARBA" id="ARBA00023098"/>
    </source>
</evidence>
<comment type="domain">
    <text evidence="14">The last Arg residue of the ACP-binding site is essential for the weak association between ACP/AcpP and FabH.</text>
</comment>
<dbReference type="Pfam" id="PF08545">
    <property type="entry name" value="ACP_syn_III"/>
    <property type="match status" value="1"/>
</dbReference>
<comment type="subcellular location">
    <subcellularLocation>
        <location evidence="14">Cytoplasm</location>
    </subcellularLocation>
</comment>
<dbReference type="PANTHER" id="PTHR34069:SF2">
    <property type="entry name" value="BETA-KETOACYL-[ACYL-CARRIER-PROTEIN] SYNTHASE III"/>
    <property type="match status" value="1"/>
</dbReference>
<comment type="subunit">
    <text evidence="14">Homodimer.</text>
</comment>
<dbReference type="CDD" id="cd00830">
    <property type="entry name" value="KAS_III"/>
    <property type="match status" value="1"/>
</dbReference>
<keyword evidence="9 14" id="KW-0012">Acyltransferase</keyword>
<evidence type="ECO:0000256" key="11">
    <source>
        <dbReference type="ARBA" id="ARBA00052407"/>
    </source>
</evidence>
<keyword evidence="5 14" id="KW-0808">Transferase</keyword>
<dbReference type="InterPro" id="IPR013751">
    <property type="entry name" value="ACP_syn_III_N"/>
</dbReference>
<dbReference type="NCBIfam" id="NF006829">
    <property type="entry name" value="PRK09352.1"/>
    <property type="match status" value="1"/>
</dbReference>
<dbReference type="GeneID" id="29420116"/>
<sequence length="324" mass="35003">MNKVKIAGTGSYVPDNIVTNDDLSRLVDTNDEWIKSRTGIITRRISQGEDTSQIATKAALKAMEKAKVLPGDIDFIIVATATPDNFIPSTACMIQNNIEAINATCFDVSAACSGFIYAMDIATQFIKTGRANKVLIIGAETLSKILDWKDRSTCILFGDGAAAAVLKSGDEDGIISTYTGSDGRLGDALTCRAVSVNNPYVDKEAEKFNPVVKMDGKEIFRFAVKIMQKTINKLLHDSGCSIDEIDCIIPHQANFRIIEAAAKRLNISTDKFYIDLDKYGNTSAASIGIAFDEAYRKGIFKHGDTVILVGFGGGLTYGGSLIKI</sequence>
<evidence type="ECO:0000259" key="16">
    <source>
        <dbReference type="Pfam" id="PF08545"/>
    </source>
</evidence>
<evidence type="ECO:0000256" key="3">
    <source>
        <dbReference type="ARBA" id="ARBA00022490"/>
    </source>
</evidence>
<reference evidence="17 18" key="1">
    <citation type="journal article" date="2015" name="Genome Announc.">
        <title>Draft Genome Sequence of Clostridium tyrobutyricum Strain DIVETGP, Isolated from Cow's Milk for Grana Padano Production.</title>
        <authorList>
            <person name="Soggiu A."/>
            <person name="Piras C."/>
            <person name="Gaiarsa S."/>
            <person name="Sassera D."/>
            <person name="Roncada P."/>
            <person name="Bendixen E."/>
            <person name="Brasca M."/>
            <person name="Bonizzi L."/>
        </authorList>
    </citation>
    <scope>NUCLEOTIDE SEQUENCE [LARGE SCALE GENOMIC DNA]</scope>
    <source>
        <strain evidence="17 18">DIVETGP</strain>
    </source>
</reference>
<dbReference type="FunFam" id="3.40.47.10:FF:000004">
    <property type="entry name" value="3-oxoacyl-[acyl-carrier-protein] synthase 3"/>
    <property type="match status" value="1"/>
</dbReference>
<feature type="domain" description="Beta-ketoacyl-[acyl-carrier-protein] synthase III C-terminal" evidence="15">
    <location>
        <begin position="235"/>
        <end position="324"/>
    </location>
</feature>
<comment type="pathway">
    <text evidence="1 14">Lipid metabolism; fatty acid biosynthesis.</text>
</comment>
<dbReference type="GO" id="GO:0044550">
    <property type="term" value="P:secondary metabolite biosynthetic process"/>
    <property type="evidence" value="ECO:0007669"/>
    <property type="project" value="TreeGrafter"/>
</dbReference>
<dbReference type="Gene3D" id="3.40.47.10">
    <property type="match status" value="1"/>
</dbReference>
<keyword evidence="3 14" id="KW-0963">Cytoplasm</keyword>
<dbReference type="InterPro" id="IPR004655">
    <property type="entry name" value="FabH"/>
</dbReference>
<dbReference type="InterPro" id="IPR013747">
    <property type="entry name" value="ACP_syn_III_C"/>
</dbReference>
<dbReference type="EC" id="2.3.1.180" evidence="14"/>
<dbReference type="PANTHER" id="PTHR34069">
    <property type="entry name" value="3-OXOACYL-[ACYL-CARRIER-PROTEIN] SYNTHASE 3"/>
    <property type="match status" value="1"/>
</dbReference>
<evidence type="ECO:0000256" key="2">
    <source>
        <dbReference type="ARBA" id="ARBA00008642"/>
    </source>
</evidence>
<comment type="function">
    <text evidence="14">Catalyzes the condensation reaction of fatty acid synthesis by the addition to an acyl acceptor of two carbons from malonyl-ACP. Catalyzes the first condensation reaction which initiates fatty acid synthesis and may therefore play a role in governing the total rate of fatty acid production. Possesses both acetoacetyl-ACP synthase and acetyl transacylase activities. Its substrate specificity determines the biosynthesis of branched-chain and/or straight-chain of fatty acids.</text>
</comment>
<comment type="catalytic activity">
    <reaction evidence="10">
        <text>malonyl-[ACP] + acetyl-CoA + H(+) = 3-oxobutanoyl-[ACP] + CO2 + CoA</text>
        <dbReference type="Rhea" id="RHEA:12080"/>
        <dbReference type="Rhea" id="RHEA-COMP:9623"/>
        <dbReference type="Rhea" id="RHEA-COMP:9625"/>
        <dbReference type="ChEBI" id="CHEBI:15378"/>
        <dbReference type="ChEBI" id="CHEBI:16526"/>
        <dbReference type="ChEBI" id="CHEBI:57287"/>
        <dbReference type="ChEBI" id="CHEBI:57288"/>
        <dbReference type="ChEBI" id="CHEBI:78449"/>
        <dbReference type="ChEBI" id="CHEBI:78450"/>
        <dbReference type="EC" id="2.3.1.180"/>
    </reaction>
    <physiologicalReaction direction="left-to-right" evidence="10">
        <dbReference type="Rhea" id="RHEA:12081"/>
    </physiologicalReaction>
</comment>
<evidence type="ECO:0000313" key="18">
    <source>
        <dbReference type="Proteomes" id="UP000019482"/>
    </source>
</evidence>
<dbReference type="Proteomes" id="UP000019482">
    <property type="component" value="Unassembled WGS sequence"/>
</dbReference>
<keyword evidence="14" id="KW-0511">Multifunctional enzyme</keyword>
<evidence type="ECO:0000256" key="13">
    <source>
        <dbReference type="ARBA" id="ARBA00052985"/>
    </source>
</evidence>
<dbReference type="EMBL" id="CBXI010000037">
    <property type="protein sequence ID" value="CDL91964.1"/>
    <property type="molecule type" value="Genomic_DNA"/>
</dbReference>
<evidence type="ECO:0000256" key="4">
    <source>
        <dbReference type="ARBA" id="ARBA00022516"/>
    </source>
</evidence>